<evidence type="ECO:0000256" key="6">
    <source>
        <dbReference type="ARBA" id="ARBA00023125"/>
    </source>
</evidence>
<dbReference type="SUPFAM" id="SSF53807">
    <property type="entry name" value="Helical backbone' metal receptor"/>
    <property type="match status" value="1"/>
</dbReference>
<evidence type="ECO:0000259" key="10">
    <source>
        <dbReference type="PROSITE" id="PS50983"/>
    </source>
</evidence>
<dbReference type="Gene3D" id="3.40.50.1980">
    <property type="entry name" value="Nitrogenase molybdenum iron protein domain"/>
    <property type="match status" value="2"/>
</dbReference>
<reference evidence="11" key="1">
    <citation type="journal article" date="2014" name="Int. J. Syst. Evol. Microbiol.">
        <title>Complete genome sequence of Corynebacterium casei LMG S-19264T (=DSM 44701T), isolated from a smear-ripened cheese.</title>
        <authorList>
            <consortium name="US DOE Joint Genome Institute (JGI-PGF)"/>
            <person name="Walter F."/>
            <person name="Albersmeier A."/>
            <person name="Kalinowski J."/>
            <person name="Ruckert C."/>
        </authorList>
    </citation>
    <scope>NUCLEOTIDE SEQUENCE</scope>
    <source>
        <strain evidence="11">CGMCC 1.16134</strain>
    </source>
</reference>
<evidence type="ECO:0000256" key="1">
    <source>
        <dbReference type="ARBA" id="ARBA00004196"/>
    </source>
</evidence>
<dbReference type="Gene3D" id="1.10.10.60">
    <property type="entry name" value="Homeodomain-like"/>
    <property type="match status" value="2"/>
</dbReference>
<keyword evidence="12" id="KW-1185">Reference proteome</keyword>
<comment type="similarity">
    <text evidence="2">Belongs to the bacterial solute-binding protein 8 family.</text>
</comment>
<evidence type="ECO:0000256" key="3">
    <source>
        <dbReference type="ARBA" id="ARBA00022448"/>
    </source>
</evidence>
<dbReference type="AlphaFoldDB" id="A0A917FWV1"/>
<comment type="subcellular location">
    <subcellularLocation>
        <location evidence="1">Cell envelope</location>
    </subcellularLocation>
</comment>
<dbReference type="PANTHER" id="PTHR30532">
    <property type="entry name" value="IRON III DICITRATE-BINDING PERIPLASMIC PROTEIN"/>
    <property type="match status" value="1"/>
</dbReference>
<keyword evidence="4" id="KW-0732">Signal</keyword>
<dbReference type="PROSITE" id="PS00041">
    <property type="entry name" value="HTH_ARAC_FAMILY_1"/>
    <property type="match status" value="1"/>
</dbReference>
<evidence type="ECO:0000256" key="5">
    <source>
        <dbReference type="ARBA" id="ARBA00023015"/>
    </source>
</evidence>
<keyword evidence="6" id="KW-0238">DNA-binding</keyword>
<reference evidence="11" key="2">
    <citation type="submission" date="2020-09" db="EMBL/GenBank/DDBJ databases">
        <authorList>
            <person name="Sun Q."/>
            <person name="Zhou Y."/>
        </authorList>
    </citation>
    <scope>NUCLEOTIDE SEQUENCE</scope>
    <source>
        <strain evidence="11">CGMCC 1.16134</strain>
    </source>
</reference>
<dbReference type="SUPFAM" id="SSF46689">
    <property type="entry name" value="Homeodomain-like"/>
    <property type="match status" value="2"/>
</dbReference>
<dbReference type="InterPro" id="IPR009057">
    <property type="entry name" value="Homeodomain-like_sf"/>
</dbReference>
<evidence type="ECO:0000313" key="12">
    <source>
        <dbReference type="Proteomes" id="UP000637643"/>
    </source>
</evidence>
<dbReference type="GO" id="GO:0030288">
    <property type="term" value="C:outer membrane-bounded periplasmic space"/>
    <property type="evidence" value="ECO:0007669"/>
    <property type="project" value="TreeGrafter"/>
</dbReference>
<organism evidence="11 12">
    <name type="scientific">Paenibacillus albidus</name>
    <dbReference type="NCBI Taxonomy" id="2041023"/>
    <lineage>
        <taxon>Bacteria</taxon>
        <taxon>Bacillati</taxon>
        <taxon>Bacillota</taxon>
        <taxon>Bacilli</taxon>
        <taxon>Bacillales</taxon>
        <taxon>Paenibacillaceae</taxon>
        <taxon>Paenibacillus</taxon>
    </lineage>
</organism>
<dbReference type="InterPro" id="IPR051313">
    <property type="entry name" value="Bact_iron-sidero_bind"/>
</dbReference>
<keyword evidence="5" id="KW-0805">Transcription regulation</keyword>
<feature type="domain" description="HTH araC/xylS-type" evidence="9">
    <location>
        <begin position="168"/>
        <end position="266"/>
    </location>
</feature>
<keyword evidence="7" id="KW-0804">Transcription</keyword>
<dbReference type="RefSeq" id="WP_229696478.1">
    <property type="nucleotide sequence ID" value="NZ_BMKR01000056.1"/>
</dbReference>
<keyword evidence="8" id="KW-0175">Coiled coil</keyword>
<dbReference type="InterPro" id="IPR018060">
    <property type="entry name" value="HTH_AraC"/>
</dbReference>
<feature type="coiled-coil region" evidence="8">
    <location>
        <begin position="483"/>
        <end position="517"/>
    </location>
</feature>
<dbReference type="InterPro" id="IPR018062">
    <property type="entry name" value="HTH_AraC-typ_CS"/>
</dbReference>
<proteinExistence type="inferred from homology"/>
<evidence type="ECO:0008006" key="13">
    <source>
        <dbReference type="Google" id="ProtNLM"/>
    </source>
</evidence>
<name>A0A917FWV1_9BACL</name>
<keyword evidence="3" id="KW-0813">Transport</keyword>
<dbReference type="CDD" id="cd01138">
    <property type="entry name" value="FeuA"/>
    <property type="match status" value="1"/>
</dbReference>
<evidence type="ECO:0000256" key="4">
    <source>
        <dbReference type="ARBA" id="ARBA00022729"/>
    </source>
</evidence>
<dbReference type="PROSITE" id="PS01124">
    <property type="entry name" value="HTH_ARAC_FAMILY_2"/>
    <property type="match status" value="1"/>
</dbReference>
<dbReference type="PROSITE" id="PS50983">
    <property type="entry name" value="FE_B12_PBP"/>
    <property type="match status" value="1"/>
</dbReference>
<feature type="domain" description="Fe/B12 periplasmic-binding" evidence="10">
    <location>
        <begin position="381"/>
        <end position="642"/>
    </location>
</feature>
<protein>
    <recommendedName>
        <fullName evidence="13">Helix-turn-helix domain-containing protein</fullName>
    </recommendedName>
</protein>
<evidence type="ECO:0000313" key="11">
    <source>
        <dbReference type="EMBL" id="GGG12468.1"/>
    </source>
</evidence>
<dbReference type="GO" id="GO:0003700">
    <property type="term" value="F:DNA-binding transcription factor activity"/>
    <property type="evidence" value="ECO:0007669"/>
    <property type="project" value="InterPro"/>
</dbReference>
<dbReference type="Pfam" id="PF01497">
    <property type="entry name" value="Peripla_BP_2"/>
    <property type="match status" value="1"/>
</dbReference>
<evidence type="ECO:0000256" key="2">
    <source>
        <dbReference type="ARBA" id="ARBA00008814"/>
    </source>
</evidence>
<evidence type="ECO:0000256" key="7">
    <source>
        <dbReference type="ARBA" id="ARBA00023163"/>
    </source>
</evidence>
<dbReference type="EMBL" id="BMKR01000056">
    <property type="protein sequence ID" value="GGG12468.1"/>
    <property type="molecule type" value="Genomic_DNA"/>
</dbReference>
<dbReference type="InterPro" id="IPR002491">
    <property type="entry name" value="ABC_transptr_periplasmic_BD"/>
</dbReference>
<evidence type="ECO:0000259" key="9">
    <source>
        <dbReference type="PROSITE" id="PS01124"/>
    </source>
</evidence>
<dbReference type="Proteomes" id="UP000637643">
    <property type="component" value="Unassembled WGS sequence"/>
</dbReference>
<dbReference type="SMART" id="SM00342">
    <property type="entry name" value="HTH_ARAC"/>
    <property type="match status" value="1"/>
</dbReference>
<dbReference type="PANTHER" id="PTHR30532:SF29">
    <property type="entry name" value="FE(3+) DICITRATE-BINDING PERIPLASMIC PROTEIN"/>
    <property type="match status" value="1"/>
</dbReference>
<dbReference type="GO" id="GO:1901678">
    <property type="term" value="P:iron coordination entity transport"/>
    <property type="evidence" value="ECO:0007669"/>
    <property type="project" value="UniProtKB-ARBA"/>
</dbReference>
<dbReference type="GO" id="GO:0043565">
    <property type="term" value="F:sequence-specific DNA binding"/>
    <property type="evidence" value="ECO:0007669"/>
    <property type="project" value="InterPro"/>
</dbReference>
<gene>
    <name evidence="11" type="ORF">GCM10010912_66140</name>
</gene>
<evidence type="ECO:0000256" key="8">
    <source>
        <dbReference type="SAM" id="Coils"/>
    </source>
</evidence>
<dbReference type="Pfam" id="PF12833">
    <property type="entry name" value="HTH_18"/>
    <property type="match status" value="1"/>
</dbReference>
<accession>A0A917FWV1</accession>
<sequence length="642" mass="72223">MKVDEHLLLWDQALVTIMDIRRIPLRGGEEWRSYRLPASSFIYAFHGSAEISLDGTKYQTSRFHVLHGGKGMCLDIVPLTESFEFYMMMYRARPALPSACQPFVWQYAMVPGQPMSLLNKVQEMDRLWSAGGTVERLQIKGLLYQFIHELVWELDRQKVQTQQPDLVAQMLLYLQQHYASVVTMEGLADSFNYSARYLNRRFKRDTGYSPIDYLIQLRMNKAKALLLKTNATVQETAASVGYGDMFYFSRLFKKHTGVAPANYAAYIRENNRGPNSPDEKAGYSMFVKGSKRYIDEGDENHYQYTYRGVNRMSRNSKQHLIALVLLCTLTLLVSACSGSTNRAAVSTNASANTNTAEVEQQAKDREVTDGLGHKVTVPANPQRVLATYLEDHLVALGVKPVAQWSVKEGKAVQNYLQQELAGIPTIPADLPYEAVMSVEPDLIIIDSAEMVEGDKYEQYNKIAPTYAVGTEKNNDWRQELLTVGEVLNKSEEAQKVLENYEQKASEAKEQLKQTIGTQSAAALWVTAKKVYVVNENLSSGDLLYHDLGLSVPAVVHEAAASGEANWNAISLEKLAQMDANHLFIVNARGITKEELLKDPMWQGIPAVQKGNVYEYDNQSSWLYTGTIANSQMIDDVLESIIK</sequence>
<comment type="caution">
    <text evidence="11">The sequence shown here is derived from an EMBL/GenBank/DDBJ whole genome shotgun (WGS) entry which is preliminary data.</text>
</comment>